<dbReference type="EMBL" id="RAHC01000112">
    <property type="protein sequence ID" value="RUP70512.1"/>
    <property type="molecule type" value="Genomic_DNA"/>
</dbReference>
<proteinExistence type="predicted"/>
<comment type="caution">
    <text evidence="1">The sequence shown here is derived from an EMBL/GenBank/DDBJ whole genome shotgun (WGS) entry which is preliminary data.</text>
</comment>
<feature type="non-terminal residue" evidence="1">
    <location>
        <position position="1"/>
    </location>
</feature>
<dbReference type="AlphaFoldDB" id="A0A3S0TW27"/>
<name>A0A3S0TW27_9MOLU</name>
<evidence type="ECO:0000313" key="2">
    <source>
        <dbReference type="Proteomes" id="UP000274545"/>
    </source>
</evidence>
<protein>
    <submittedName>
        <fullName evidence="1">Uncharacterized protein</fullName>
    </submittedName>
</protein>
<reference evidence="1 2" key="1">
    <citation type="journal article" date="2019" name="Genome Biol. Evol.">
        <title>Toxin and genome evolution in a Drosophila defensive symbiosis.</title>
        <authorList>
            <person name="Ballinger M.J."/>
            <person name="Gawryluk R.M."/>
            <person name="Perlman S.J."/>
        </authorList>
    </citation>
    <scope>NUCLEOTIDE SEQUENCE [LARGE SCALE GENOMIC DNA]</scope>
    <source>
        <strain evidence="2">sNeo</strain>
    </source>
</reference>
<sequence length="89" mass="10451">LNPSNNVFRIDLNYQEDWINNSFNKVKYLLPHWGFYFTIKGDNNAQYISPQLIPAINNNFRASDVLIFLKSKNFNSFNTEGYKNVKIIS</sequence>
<dbReference type="Proteomes" id="UP000274545">
    <property type="component" value="Unassembled WGS sequence"/>
</dbReference>
<gene>
    <name evidence="1" type="ORF">D6D54_09470</name>
</gene>
<evidence type="ECO:0000313" key="1">
    <source>
        <dbReference type="EMBL" id="RUP70512.1"/>
    </source>
</evidence>
<organism evidence="1 2">
    <name type="scientific">Spiroplasma poulsonii</name>
    <dbReference type="NCBI Taxonomy" id="2138"/>
    <lineage>
        <taxon>Bacteria</taxon>
        <taxon>Bacillati</taxon>
        <taxon>Mycoplasmatota</taxon>
        <taxon>Mollicutes</taxon>
        <taxon>Entomoplasmatales</taxon>
        <taxon>Spiroplasmataceae</taxon>
        <taxon>Spiroplasma</taxon>
    </lineage>
</organism>
<accession>A0A3S0TW27</accession>